<dbReference type="PRINTS" id="PR00007">
    <property type="entry name" value="COMPLEMNTC1Q"/>
</dbReference>
<dbReference type="GO" id="GO:0005581">
    <property type="term" value="C:collagen trimer"/>
    <property type="evidence" value="ECO:0007669"/>
    <property type="project" value="UniProtKB-KW"/>
</dbReference>
<evidence type="ECO:0000313" key="4">
    <source>
        <dbReference type="EMBL" id="EKC36289.1"/>
    </source>
</evidence>
<feature type="domain" description="C1q" evidence="3">
    <location>
        <begin position="55"/>
        <end position="193"/>
    </location>
</feature>
<reference evidence="4" key="1">
    <citation type="journal article" date="2012" name="Nature">
        <title>The oyster genome reveals stress adaptation and complexity of shell formation.</title>
        <authorList>
            <person name="Zhang G."/>
            <person name="Fang X."/>
            <person name="Guo X."/>
            <person name="Li L."/>
            <person name="Luo R."/>
            <person name="Xu F."/>
            <person name="Yang P."/>
            <person name="Zhang L."/>
            <person name="Wang X."/>
            <person name="Qi H."/>
            <person name="Xiong Z."/>
            <person name="Que H."/>
            <person name="Xie Y."/>
            <person name="Holland P.W."/>
            <person name="Paps J."/>
            <person name="Zhu Y."/>
            <person name="Wu F."/>
            <person name="Chen Y."/>
            <person name="Wang J."/>
            <person name="Peng C."/>
            <person name="Meng J."/>
            <person name="Yang L."/>
            <person name="Liu J."/>
            <person name="Wen B."/>
            <person name="Zhang N."/>
            <person name="Huang Z."/>
            <person name="Zhu Q."/>
            <person name="Feng Y."/>
            <person name="Mount A."/>
            <person name="Hedgecock D."/>
            <person name="Xu Z."/>
            <person name="Liu Y."/>
            <person name="Domazet-Loso T."/>
            <person name="Du Y."/>
            <person name="Sun X."/>
            <person name="Zhang S."/>
            <person name="Liu B."/>
            <person name="Cheng P."/>
            <person name="Jiang X."/>
            <person name="Li J."/>
            <person name="Fan D."/>
            <person name="Wang W."/>
            <person name="Fu W."/>
            <person name="Wang T."/>
            <person name="Wang B."/>
            <person name="Zhang J."/>
            <person name="Peng Z."/>
            <person name="Li Y."/>
            <person name="Li N."/>
            <person name="Wang J."/>
            <person name="Chen M."/>
            <person name="He Y."/>
            <person name="Tan F."/>
            <person name="Song X."/>
            <person name="Zheng Q."/>
            <person name="Huang R."/>
            <person name="Yang H."/>
            <person name="Du X."/>
            <person name="Chen L."/>
            <person name="Yang M."/>
            <person name="Gaffney P.M."/>
            <person name="Wang S."/>
            <person name="Luo L."/>
            <person name="She Z."/>
            <person name="Ming Y."/>
            <person name="Huang W."/>
            <person name="Zhang S."/>
            <person name="Huang B."/>
            <person name="Zhang Y."/>
            <person name="Qu T."/>
            <person name="Ni P."/>
            <person name="Miao G."/>
            <person name="Wang J."/>
            <person name="Wang Q."/>
            <person name="Steinberg C.E."/>
            <person name="Wang H."/>
            <person name="Li N."/>
            <person name="Qian L."/>
            <person name="Zhang G."/>
            <person name="Li Y."/>
            <person name="Yang H."/>
            <person name="Liu X."/>
            <person name="Wang J."/>
            <person name="Yin Y."/>
            <person name="Wang J."/>
        </authorList>
    </citation>
    <scope>NUCLEOTIDE SEQUENCE [LARGE SCALE GENOMIC DNA]</scope>
    <source>
        <strain evidence="4">05x7-T-G4-1.051#20</strain>
    </source>
</reference>
<dbReference type="InterPro" id="IPR050392">
    <property type="entry name" value="Collagen/C1q_domain"/>
</dbReference>
<proteinExistence type="predicted"/>
<dbReference type="InterPro" id="IPR001073">
    <property type="entry name" value="C1q_dom"/>
</dbReference>
<comment type="subcellular location">
    <subcellularLocation>
        <location evidence="1">Secreted</location>
    </subcellularLocation>
</comment>
<gene>
    <name evidence="4" type="ORF">CGI_10010996</name>
</gene>
<evidence type="ECO:0000256" key="1">
    <source>
        <dbReference type="ARBA" id="ARBA00004613"/>
    </source>
</evidence>
<dbReference type="PANTHER" id="PTHR15427">
    <property type="entry name" value="EMILIN ELASTIN MICROFIBRIL INTERFACE-LOCATED PROTEIN ELASTIN MICROFIBRIL INTERFACER"/>
    <property type="match status" value="1"/>
</dbReference>
<organism evidence="4">
    <name type="scientific">Magallana gigas</name>
    <name type="common">Pacific oyster</name>
    <name type="synonym">Crassostrea gigas</name>
    <dbReference type="NCBI Taxonomy" id="29159"/>
    <lineage>
        <taxon>Eukaryota</taxon>
        <taxon>Metazoa</taxon>
        <taxon>Spiralia</taxon>
        <taxon>Lophotrochozoa</taxon>
        <taxon>Mollusca</taxon>
        <taxon>Bivalvia</taxon>
        <taxon>Autobranchia</taxon>
        <taxon>Pteriomorphia</taxon>
        <taxon>Ostreida</taxon>
        <taxon>Ostreoidea</taxon>
        <taxon>Ostreidae</taxon>
        <taxon>Magallana</taxon>
    </lineage>
</organism>
<dbReference type="Gene3D" id="2.60.120.40">
    <property type="match status" value="2"/>
</dbReference>
<evidence type="ECO:0000259" key="3">
    <source>
        <dbReference type="PROSITE" id="PS50871"/>
    </source>
</evidence>
<dbReference type="SMART" id="SM00110">
    <property type="entry name" value="C1Q"/>
    <property type="match status" value="2"/>
</dbReference>
<dbReference type="AlphaFoldDB" id="K1QYM9"/>
<evidence type="ECO:0000256" key="2">
    <source>
        <dbReference type="ARBA" id="ARBA00022525"/>
    </source>
</evidence>
<name>K1QYM9_MAGGI</name>
<dbReference type="Pfam" id="PF00386">
    <property type="entry name" value="C1q"/>
    <property type="match status" value="2"/>
</dbReference>
<accession>K1QYM9</accession>
<sequence>MFREAVFGLILAFLVTCIILQEKRFEELDSAHSHLWNRIEELTQANQNLSNIVHDSSKKVAFTAGTSGAGNIGTGSTIAFPVVINNEGGGYNPGTGVFTAPTSGQYVFFVSAQGYGSNTLYVSIVHNGGAKVMTMSDGGRGKDFYDSGTNLAALNLQQGDTVLAKCQSGSSYYSEGIPITTFSVACIILQEKRFEELESEHSHLWNKVEDLTQNGSLNKVAFTAGTSGAGNVGTGSTIVFPVVINNEGGGYNPDTGVFTAPRSGQYVFFVSAQGYGSDTLYVSIVHNGGAKVMTMSDGGRGKDFYDSGTNLAALNLQQGDTVWAKCQSGSSFYSEGIPITTFSGFLI</sequence>
<dbReference type="HOGENOM" id="CLU_992257_0_0_1"/>
<dbReference type="SUPFAM" id="SSF49842">
    <property type="entry name" value="TNF-like"/>
    <property type="match status" value="2"/>
</dbReference>
<keyword evidence="2" id="KW-0964">Secreted</keyword>
<dbReference type="PROSITE" id="PS50871">
    <property type="entry name" value="C1Q"/>
    <property type="match status" value="2"/>
</dbReference>
<dbReference type="PANTHER" id="PTHR15427:SF33">
    <property type="entry name" value="COLLAGEN IV NC1 DOMAIN-CONTAINING PROTEIN"/>
    <property type="match status" value="1"/>
</dbReference>
<feature type="domain" description="C1q" evidence="3">
    <location>
        <begin position="215"/>
        <end position="347"/>
    </location>
</feature>
<dbReference type="EMBL" id="JH816607">
    <property type="protein sequence ID" value="EKC36289.1"/>
    <property type="molecule type" value="Genomic_DNA"/>
</dbReference>
<dbReference type="InParanoid" id="K1QYM9"/>
<protein>
    <submittedName>
        <fullName evidence="4">Caprin-2</fullName>
    </submittedName>
</protein>
<dbReference type="InterPro" id="IPR008983">
    <property type="entry name" value="Tumour_necrosis_fac-like_dom"/>
</dbReference>